<evidence type="ECO:0000256" key="1">
    <source>
        <dbReference type="SAM" id="Phobius"/>
    </source>
</evidence>
<keyword evidence="1" id="KW-0812">Transmembrane</keyword>
<sequence>MIAQYLWETGSVIIGLAGLSHIRATLGTNKLFPRNEKLIEDMKSSPLQMTEQLTMWKSWIGFNATHGSGAAFIGIINFYLALHNFSLLMSSQFLLLLTLLTMGFYVWVARKYWFKPVFVIITVAWVCFIASYILLMI</sequence>
<feature type="transmembrane region" description="Helical" evidence="1">
    <location>
        <begin position="59"/>
        <end position="80"/>
    </location>
</feature>
<keyword evidence="1" id="KW-1133">Transmembrane helix</keyword>
<dbReference type="InterPro" id="IPR058068">
    <property type="entry name" value="LIC_13387-like"/>
</dbReference>
<dbReference type="EMBL" id="JABBGC010000004">
    <property type="protein sequence ID" value="NML41159.1"/>
    <property type="molecule type" value="Genomic_DNA"/>
</dbReference>
<evidence type="ECO:0000313" key="2">
    <source>
        <dbReference type="EMBL" id="NML41159.1"/>
    </source>
</evidence>
<organism evidence="2 3">
    <name type="scientific">Chitinophaga fulva</name>
    <dbReference type="NCBI Taxonomy" id="2728842"/>
    <lineage>
        <taxon>Bacteria</taxon>
        <taxon>Pseudomonadati</taxon>
        <taxon>Bacteroidota</taxon>
        <taxon>Chitinophagia</taxon>
        <taxon>Chitinophagales</taxon>
        <taxon>Chitinophagaceae</taxon>
        <taxon>Chitinophaga</taxon>
    </lineage>
</organism>
<gene>
    <name evidence="2" type="ORF">HHL17_28455</name>
</gene>
<dbReference type="NCBIfam" id="NF047765">
    <property type="entry name" value="LIC_13387_fam"/>
    <property type="match status" value="1"/>
</dbReference>
<proteinExistence type="predicted"/>
<comment type="caution">
    <text evidence="2">The sequence shown here is derived from an EMBL/GenBank/DDBJ whole genome shotgun (WGS) entry which is preliminary data.</text>
</comment>
<feature type="transmembrane region" description="Helical" evidence="1">
    <location>
        <begin position="113"/>
        <end position="135"/>
    </location>
</feature>
<feature type="transmembrane region" description="Helical" evidence="1">
    <location>
        <begin position="87"/>
        <end position="107"/>
    </location>
</feature>
<dbReference type="RefSeq" id="WP_169228259.1">
    <property type="nucleotide sequence ID" value="NZ_JABBGC010000004.1"/>
</dbReference>
<dbReference type="Proteomes" id="UP000583266">
    <property type="component" value="Unassembled WGS sequence"/>
</dbReference>
<keyword evidence="1" id="KW-0472">Membrane</keyword>
<accession>A0A848GUZ9</accession>
<protein>
    <submittedName>
        <fullName evidence="2">Uncharacterized protein</fullName>
    </submittedName>
</protein>
<evidence type="ECO:0000313" key="3">
    <source>
        <dbReference type="Proteomes" id="UP000583266"/>
    </source>
</evidence>
<reference evidence="2 3" key="1">
    <citation type="submission" date="2020-04" db="EMBL/GenBank/DDBJ databases">
        <title>Chitinophaga sp. G-6-1-13 sp. nov., isolated from soil.</title>
        <authorList>
            <person name="Dahal R.H."/>
            <person name="Chaudhary D.K."/>
        </authorList>
    </citation>
    <scope>NUCLEOTIDE SEQUENCE [LARGE SCALE GENOMIC DNA]</scope>
    <source>
        <strain evidence="2 3">G-6-1-13</strain>
    </source>
</reference>
<dbReference type="AlphaFoldDB" id="A0A848GUZ9"/>
<name>A0A848GUZ9_9BACT</name>
<keyword evidence="3" id="KW-1185">Reference proteome</keyword>